<reference evidence="8 9" key="1">
    <citation type="submission" date="2024-09" db="EMBL/GenBank/DDBJ databases">
        <authorList>
            <person name="Sun Q."/>
            <person name="Mori K."/>
        </authorList>
    </citation>
    <scope>NUCLEOTIDE SEQUENCE [LARGE SCALE GENOMIC DNA]</scope>
    <source>
        <strain evidence="8 9">CCM 7759</strain>
    </source>
</reference>
<dbReference type="Pfam" id="PF04138">
    <property type="entry name" value="GtrA_DPMS_TM"/>
    <property type="match status" value="1"/>
</dbReference>
<comment type="similarity">
    <text evidence="2">Belongs to the GtrA family.</text>
</comment>
<evidence type="ECO:0000256" key="5">
    <source>
        <dbReference type="ARBA" id="ARBA00023136"/>
    </source>
</evidence>
<evidence type="ECO:0000256" key="1">
    <source>
        <dbReference type="ARBA" id="ARBA00004141"/>
    </source>
</evidence>
<keyword evidence="5 6" id="KW-0472">Membrane</keyword>
<evidence type="ECO:0000259" key="7">
    <source>
        <dbReference type="Pfam" id="PF04138"/>
    </source>
</evidence>
<feature type="transmembrane region" description="Helical" evidence="6">
    <location>
        <begin position="71"/>
        <end position="92"/>
    </location>
</feature>
<keyword evidence="3 6" id="KW-0812">Transmembrane</keyword>
<dbReference type="PANTHER" id="PTHR38459:SF1">
    <property type="entry name" value="PROPHAGE BACTOPRENOL-LINKED GLUCOSE TRANSLOCASE HOMOLOG"/>
    <property type="match status" value="1"/>
</dbReference>
<keyword evidence="4 6" id="KW-1133">Transmembrane helix</keyword>
<evidence type="ECO:0000256" key="6">
    <source>
        <dbReference type="SAM" id="Phobius"/>
    </source>
</evidence>
<evidence type="ECO:0000256" key="4">
    <source>
        <dbReference type="ARBA" id="ARBA00022989"/>
    </source>
</evidence>
<dbReference type="Proteomes" id="UP001589776">
    <property type="component" value="Unassembled WGS sequence"/>
</dbReference>
<evidence type="ECO:0000313" key="9">
    <source>
        <dbReference type="Proteomes" id="UP001589776"/>
    </source>
</evidence>
<dbReference type="PANTHER" id="PTHR38459">
    <property type="entry name" value="PROPHAGE BACTOPRENOL-LINKED GLUCOSE TRANSLOCASE HOMOLOG"/>
    <property type="match status" value="1"/>
</dbReference>
<sequence length="131" mass="14391">MKRLLKFGLVGVMNSVVDLGLFTVLVMTGTPAMLAQIISYMCGVANSYVWNRNWTFGKSSRQGRLIMARFAVLNLLALGVSAGMLFCLHEYLNIPVLYSKLASMAAGTMLGYAGSRYWVFKPGAEPVRETV</sequence>
<evidence type="ECO:0000256" key="3">
    <source>
        <dbReference type="ARBA" id="ARBA00022692"/>
    </source>
</evidence>
<dbReference type="EMBL" id="JBHLWN010000110">
    <property type="protein sequence ID" value="MFC0216154.1"/>
    <property type="molecule type" value="Genomic_DNA"/>
</dbReference>
<feature type="transmembrane region" description="Helical" evidence="6">
    <location>
        <begin position="7"/>
        <end position="27"/>
    </location>
</feature>
<dbReference type="RefSeq" id="WP_377474041.1">
    <property type="nucleotide sequence ID" value="NZ_JBHLWN010000110.1"/>
</dbReference>
<organism evidence="8 9">
    <name type="scientific">Paenibacillus chartarius</name>
    <dbReference type="NCBI Taxonomy" id="747481"/>
    <lineage>
        <taxon>Bacteria</taxon>
        <taxon>Bacillati</taxon>
        <taxon>Bacillota</taxon>
        <taxon>Bacilli</taxon>
        <taxon>Bacillales</taxon>
        <taxon>Paenibacillaceae</taxon>
        <taxon>Paenibacillus</taxon>
    </lineage>
</organism>
<evidence type="ECO:0000313" key="8">
    <source>
        <dbReference type="EMBL" id="MFC0216154.1"/>
    </source>
</evidence>
<feature type="domain" description="GtrA/DPMS transmembrane" evidence="7">
    <location>
        <begin position="6"/>
        <end position="120"/>
    </location>
</feature>
<proteinExistence type="inferred from homology"/>
<comment type="subcellular location">
    <subcellularLocation>
        <location evidence="1">Membrane</location>
        <topology evidence="1">Multi-pass membrane protein</topology>
    </subcellularLocation>
</comment>
<dbReference type="InterPro" id="IPR007267">
    <property type="entry name" value="GtrA_DPMS_TM"/>
</dbReference>
<gene>
    <name evidence="8" type="ORF">ACFFK0_27540</name>
</gene>
<feature type="transmembrane region" description="Helical" evidence="6">
    <location>
        <begin position="33"/>
        <end position="50"/>
    </location>
</feature>
<keyword evidence="9" id="KW-1185">Reference proteome</keyword>
<name>A0ABV6DU62_9BACL</name>
<feature type="transmembrane region" description="Helical" evidence="6">
    <location>
        <begin position="98"/>
        <end position="119"/>
    </location>
</feature>
<comment type="caution">
    <text evidence="8">The sequence shown here is derived from an EMBL/GenBank/DDBJ whole genome shotgun (WGS) entry which is preliminary data.</text>
</comment>
<evidence type="ECO:0000256" key="2">
    <source>
        <dbReference type="ARBA" id="ARBA00009399"/>
    </source>
</evidence>
<accession>A0ABV6DU62</accession>
<dbReference type="InterPro" id="IPR051401">
    <property type="entry name" value="GtrA_CellWall_Glycosyl"/>
</dbReference>
<protein>
    <submittedName>
        <fullName evidence="8">GtrA family protein</fullName>
    </submittedName>
</protein>